<evidence type="ECO:0000256" key="3">
    <source>
        <dbReference type="ARBA" id="ARBA00023125"/>
    </source>
</evidence>
<feature type="domain" description="Core Histone H2A/H2B/H3" evidence="9">
    <location>
        <begin position="94"/>
        <end position="161"/>
    </location>
</feature>
<dbReference type="GO" id="GO:0046982">
    <property type="term" value="F:protein heterodimerization activity"/>
    <property type="evidence" value="ECO:0007669"/>
    <property type="project" value="InterPro"/>
</dbReference>
<keyword evidence="2" id="KW-0805">Transcription regulation</keyword>
<gene>
    <name evidence="10" type="ORF">Lalb_Chr06g0176741</name>
</gene>
<organism evidence="10 11">
    <name type="scientific">Lupinus albus</name>
    <name type="common">White lupine</name>
    <name type="synonym">Lupinus termis</name>
    <dbReference type="NCBI Taxonomy" id="3870"/>
    <lineage>
        <taxon>Eukaryota</taxon>
        <taxon>Viridiplantae</taxon>
        <taxon>Streptophyta</taxon>
        <taxon>Embryophyta</taxon>
        <taxon>Tracheophyta</taxon>
        <taxon>Spermatophyta</taxon>
        <taxon>Magnoliopsida</taxon>
        <taxon>eudicotyledons</taxon>
        <taxon>Gunneridae</taxon>
        <taxon>Pentapetalae</taxon>
        <taxon>rosids</taxon>
        <taxon>fabids</taxon>
        <taxon>Fabales</taxon>
        <taxon>Fabaceae</taxon>
        <taxon>Papilionoideae</taxon>
        <taxon>50 kb inversion clade</taxon>
        <taxon>genistoids sensu lato</taxon>
        <taxon>core genistoids</taxon>
        <taxon>Genisteae</taxon>
        <taxon>Lupinus</taxon>
    </lineage>
</organism>
<dbReference type="CDD" id="cd22908">
    <property type="entry name" value="HFD_NFYC-like"/>
    <property type="match status" value="1"/>
</dbReference>
<evidence type="ECO:0000256" key="7">
    <source>
        <dbReference type="ARBA" id="ARBA00038129"/>
    </source>
</evidence>
<comment type="similarity">
    <text evidence="7">Belongs to the NFYC/HAP5 subunit family.</text>
</comment>
<dbReference type="PANTHER" id="PTHR10252">
    <property type="entry name" value="HISTONE-LIKE TRANSCRIPTION FACTOR CCAAT-RELATED"/>
    <property type="match status" value="1"/>
</dbReference>
<protein>
    <submittedName>
        <fullName evidence="10">Putative transcription factor Hap3/NF-YB family</fullName>
    </submittedName>
</protein>
<comment type="function">
    <text evidence="8">Stimulates the transcription of various genes by recognizing and binding to a CCAAT motif in promoters.</text>
</comment>
<evidence type="ECO:0000256" key="1">
    <source>
        <dbReference type="ARBA" id="ARBA00004123"/>
    </source>
</evidence>
<evidence type="ECO:0000259" key="9">
    <source>
        <dbReference type="Pfam" id="PF00125"/>
    </source>
</evidence>
<keyword evidence="3" id="KW-0238">DNA-binding</keyword>
<dbReference type="GO" id="GO:0000976">
    <property type="term" value="F:transcription cis-regulatory region binding"/>
    <property type="evidence" value="ECO:0007669"/>
    <property type="project" value="TreeGrafter"/>
</dbReference>
<dbReference type="InterPro" id="IPR050568">
    <property type="entry name" value="Transcr_DNA_Rep_Reg"/>
</dbReference>
<keyword evidence="4" id="KW-0804">Transcription</keyword>
<proteinExistence type="inferred from homology"/>
<name>A0A6A4QER3_LUPAL</name>
<dbReference type="InterPro" id="IPR007125">
    <property type="entry name" value="H2A/H2B/H3"/>
</dbReference>
<evidence type="ECO:0000256" key="8">
    <source>
        <dbReference type="ARBA" id="ARBA00059992"/>
    </source>
</evidence>
<dbReference type="SUPFAM" id="SSF47113">
    <property type="entry name" value="Histone-fold"/>
    <property type="match status" value="1"/>
</dbReference>
<accession>A0A6A4QER3</accession>
<dbReference type="InterPro" id="IPR009072">
    <property type="entry name" value="Histone-fold"/>
</dbReference>
<dbReference type="PANTHER" id="PTHR10252:SF124">
    <property type="entry name" value="NUCLEAR TRANSCRIPTION FACTOR Y SUBUNIT C-10"/>
    <property type="match status" value="1"/>
</dbReference>
<dbReference type="FunFam" id="1.10.20.10:FF:000062">
    <property type="entry name" value="Nuclear transcription factor Y subunit C"/>
    <property type="match status" value="1"/>
</dbReference>
<reference evidence="11" key="1">
    <citation type="journal article" date="2020" name="Nat. Commun.">
        <title>Genome sequence of the cluster root forming white lupin.</title>
        <authorList>
            <person name="Hufnagel B."/>
            <person name="Marques A."/>
            <person name="Soriano A."/>
            <person name="Marques L."/>
            <person name="Divol F."/>
            <person name="Doumas P."/>
            <person name="Sallet E."/>
            <person name="Mancinotti D."/>
            <person name="Carrere S."/>
            <person name="Marande W."/>
            <person name="Arribat S."/>
            <person name="Keller J."/>
            <person name="Huneau C."/>
            <person name="Blein T."/>
            <person name="Aime D."/>
            <person name="Laguerre M."/>
            <person name="Taylor J."/>
            <person name="Schubert V."/>
            <person name="Nelson M."/>
            <person name="Geu-Flores F."/>
            <person name="Crespi M."/>
            <person name="Gallardo-Guerrero K."/>
            <person name="Delaux P.-M."/>
            <person name="Salse J."/>
            <person name="Berges H."/>
            <person name="Guyot R."/>
            <person name="Gouzy J."/>
            <person name="Peret B."/>
        </authorList>
    </citation>
    <scope>NUCLEOTIDE SEQUENCE [LARGE SCALE GENOMIC DNA]</scope>
    <source>
        <strain evidence="11">cv. Amiga</strain>
    </source>
</reference>
<evidence type="ECO:0000256" key="4">
    <source>
        <dbReference type="ARBA" id="ARBA00023163"/>
    </source>
</evidence>
<evidence type="ECO:0000313" key="11">
    <source>
        <dbReference type="Proteomes" id="UP000447434"/>
    </source>
</evidence>
<comment type="subcellular location">
    <subcellularLocation>
        <location evidence="1">Nucleus</location>
    </subcellularLocation>
</comment>
<evidence type="ECO:0000256" key="6">
    <source>
        <dbReference type="ARBA" id="ARBA00025911"/>
    </source>
</evidence>
<dbReference type="Proteomes" id="UP000447434">
    <property type="component" value="Chromosome 6"/>
</dbReference>
<sequence>MYFSSASFLTNELSNLIPISIAMTSHSQYHEEDKDTRMNLISSSSLLPNEFTNSILLPPYPLSHSHQQDKEKQSLQHFWLQQILDIRNTEAFKNNKQLPLSRIKRIVKADKDVKMVSAEVPLFMAKACEIFILELTLRSWMLTEENERCTLQNHDIAKAIQKKHVLHFLTNLVHSDQLQLYEHQGIHDGKEGNQAYLSHVATSMENTQTCVAEMVTTNNQIPQPQMMLMHFDPFTYKFFELEQETKSGKEENLASLFDAAGSKENTMTNMAMSTSTSMEVKMENMGEMEAPNQELPQPRMMLSDFDPFQYNYFQPEVRGGIYLYKIT</sequence>
<evidence type="ECO:0000256" key="2">
    <source>
        <dbReference type="ARBA" id="ARBA00023015"/>
    </source>
</evidence>
<dbReference type="Pfam" id="PF00125">
    <property type="entry name" value="Histone"/>
    <property type="match status" value="1"/>
</dbReference>
<dbReference type="GO" id="GO:0005634">
    <property type="term" value="C:nucleus"/>
    <property type="evidence" value="ECO:0007669"/>
    <property type="project" value="UniProtKB-SubCell"/>
</dbReference>
<dbReference type="AlphaFoldDB" id="A0A6A4QER3"/>
<keyword evidence="5" id="KW-0539">Nucleus</keyword>
<keyword evidence="11" id="KW-1185">Reference proteome</keyword>
<evidence type="ECO:0000256" key="5">
    <source>
        <dbReference type="ARBA" id="ARBA00023242"/>
    </source>
</evidence>
<evidence type="ECO:0000313" key="10">
    <source>
        <dbReference type="EMBL" id="KAE9612785.1"/>
    </source>
</evidence>
<dbReference type="Gene3D" id="1.10.20.10">
    <property type="entry name" value="Histone, subunit A"/>
    <property type="match status" value="1"/>
</dbReference>
<comment type="subunit">
    <text evidence="6">Heterotrimeric transcription factor composed of three components, NF-YA, NF-YB and NF-YC. NF-YB and NF-YC must interact and dimerize for NF-YA association and DNA binding.</text>
</comment>
<dbReference type="OrthoDB" id="1435828at2759"/>
<comment type="caution">
    <text evidence="10">The sequence shown here is derived from an EMBL/GenBank/DDBJ whole genome shotgun (WGS) entry which is preliminary data.</text>
</comment>
<dbReference type="GO" id="GO:0006355">
    <property type="term" value="P:regulation of DNA-templated transcription"/>
    <property type="evidence" value="ECO:0007669"/>
    <property type="project" value="TreeGrafter"/>
</dbReference>
<dbReference type="EMBL" id="WOCE01000006">
    <property type="protein sequence ID" value="KAE9612785.1"/>
    <property type="molecule type" value="Genomic_DNA"/>
</dbReference>